<dbReference type="InterPro" id="IPR011051">
    <property type="entry name" value="RmlC_Cupin_sf"/>
</dbReference>
<evidence type="ECO:0000259" key="1">
    <source>
        <dbReference type="Pfam" id="PF07883"/>
    </source>
</evidence>
<dbReference type="InterPro" id="IPR014710">
    <property type="entry name" value="RmlC-like_jellyroll"/>
</dbReference>
<dbReference type="InterPro" id="IPR013096">
    <property type="entry name" value="Cupin_2"/>
</dbReference>
<dbReference type="SUPFAM" id="SSF51182">
    <property type="entry name" value="RmlC-like cupins"/>
    <property type="match status" value="1"/>
</dbReference>
<dbReference type="PANTHER" id="PTHR43698">
    <property type="entry name" value="RIBD C-TERMINAL DOMAIN CONTAINING PROTEIN"/>
    <property type="match status" value="1"/>
</dbReference>
<dbReference type="InterPro" id="IPR047263">
    <property type="entry name" value="HNL-like_cupin"/>
</dbReference>
<name>A0A0M7ARQ6_9HYPH</name>
<accession>A0A0M7ARQ6</accession>
<sequence>MSVLTVYEAGSRPTKRANPDYFTGTVWQDPVIEAPAPARVQAVKVTFEPGARTHWHTHPLGQTLQILSGAGFVHLWGQDKLSIMPGDVIWIPPGIKHWHGAARHVSMVHLAIHEAENGSVAEWLEPVDEATYRGDLEARR</sequence>
<dbReference type="AlphaFoldDB" id="A0A0M7ARQ6"/>
<dbReference type="STRING" id="388408.LAX5112_04541"/>
<dbReference type="CDD" id="cd02233">
    <property type="entry name" value="cupin_HNL-like"/>
    <property type="match status" value="1"/>
</dbReference>
<dbReference type="RefSeq" id="WP_055673730.1">
    <property type="nucleotide sequence ID" value="NZ_CXWD01000025.1"/>
</dbReference>
<gene>
    <name evidence="2" type="ORF">LAX5112_04541</name>
</gene>
<dbReference type="OrthoDB" id="7507676at2"/>
<dbReference type="Gene3D" id="2.60.120.10">
    <property type="entry name" value="Jelly Rolls"/>
    <property type="match status" value="1"/>
</dbReference>
<dbReference type="PANTHER" id="PTHR43698:SF1">
    <property type="entry name" value="BLL4564 PROTEIN"/>
    <property type="match status" value="1"/>
</dbReference>
<keyword evidence="3" id="KW-1185">Reference proteome</keyword>
<dbReference type="EMBL" id="CXWD01000025">
    <property type="protein sequence ID" value="CTQ76264.1"/>
    <property type="molecule type" value="Genomic_DNA"/>
</dbReference>
<dbReference type="Pfam" id="PF07883">
    <property type="entry name" value="Cupin_2"/>
    <property type="match status" value="1"/>
</dbReference>
<organism evidence="2 3">
    <name type="scientific">Roseibium alexandrii</name>
    <dbReference type="NCBI Taxonomy" id="388408"/>
    <lineage>
        <taxon>Bacteria</taxon>
        <taxon>Pseudomonadati</taxon>
        <taxon>Pseudomonadota</taxon>
        <taxon>Alphaproteobacteria</taxon>
        <taxon>Hyphomicrobiales</taxon>
        <taxon>Stappiaceae</taxon>
        <taxon>Roseibium</taxon>
    </lineage>
</organism>
<reference evidence="3" key="1">
    <citation type="submission" date="2015-07" db="EMBL/GenBank/DDBJ databases">
        <authorList>
            <person name="Rodrigo-Torres Lidia"/>
            <person name="Arahal R.David."/>
        </authorList>
    </citation>
    <scope>NUCLEOTIDE SEQUENCE [LARGE SCALE GENOMIC DNA]</scope>
    <source>
        <strain evidence="3">CECT 5112</strain>
    </source>
</reference>
<proteinExistence type="predicted"/>
<dbReference type="Proteomes" id="UP000053235">
    <property type="component" value="Unassembled WGS sequence"/>
</dbReference>
<feature type="domain" description="Cupin type-2" evidence="1">
    <location>
        <begin position="45"/>
        <end position="108"/>
    </location>
</feature>
<evidence type="ECO:0000313" key="3">
    <source>
        <dbReference type="Proteomes" id="UP000053235"/>
    </source>
</evidence>
<protein>
    <submittedName>
        <fullName evidence="2">Cupin domain protein</fullName>
    </submittedName>
</protein>
<evidence type="ECO:0000313" key="2">
    <source>
        <dbReference type="EMBL" id="CTQ76264.1"/>
    </source>
</evidence>